<evidence type="ECO:0000313" key="5">
    <source>
        <dbReference type="Proteomes" id="UP000018468"/>
    </source>
</evidence>
<comment type="subcellular location">
    <subcellularLocation>
        <location evidence="3">Mitochondrion</location>
    </subcellularLocation>
</comment>
<dbReference type="OMA" id="NIMPHYS"/>
<keyword evidence="5" id="KW-1185">Reference proteome</keyword>
<dbReference type="Ensembl" id="ENSLOCT00000002799.1">
    <property type="protein sequence ID" value="ENSLOCP00000002793.1"/>
    <property type="gene ID" value="ENSLOCG00000002385.1"/>
</dbReference>
<dbReference type="PROSITE" id="PS51808">
    <property type="entry name" value="CHCH"/>
    <property type="match status" value="1"/>
</dbReference>
<accession>W5M335</accession>
<protein>
    <recommendedName>
        <fullName evidence="3">COX assembly mitochondrial protein</fullName>
    </recommendedName>
</protein>
<sequence length="80" mass="9342">MNLKQAFSQCCKKSGFLMVLKCREENSALKECLTAYYKDPAFYEECKQEYLKEKEDFQRTGISAKNRKQKLPTSSDKSKV</sequence>
<evidence type="ECO:0000256" key="3">
    <source>
        <dbReference type="RuleBase" id="RU364104"/>
    </source>
</evidence>
<reference evidence="4" key="3">
    <citation type="submission" date="2025-09" db="UniProtKB">
        <authorList>
            <consortium name="Ensembl"/>
        </authorList>
    </citation>
    <scope>IDENTIFICATION</scope>
</reference>
<proteinExistence type="inferred from homology"/>
<keyword evidence="2" id="KW-1015">Disulfide bond</keyword>
<comment type="similarity">
    <text evidence="1 3">Belongs to the CMC family.</text>
</comment>
<dbReference type="STRING" id="7918.ENSLOCP00000002793"/>
<dbReference type="InterPro" id="IPR013892">
    <property type="entry name" value="Cyt_c_biogenesis_Cmc1-like"/>
</dbReference>
<dbReference type="GeneTree" id="ENSGT00940000166989"/>
<dbReference type="FunCoup" id="W5M335">
    <property type="interactions" value="781"/>
</dbReference>
<dbReference type="EMBL" id="AHAT01012274">
    <property type="status" value="NOT_ANNOTATED_CDS"/>
    <property type="molecule type" value="Genomic_DNA"/>
</dbReference>
<dbReference type="InParanoid" id="W5M335"/>
<dbReference type="Bgee" id="ENSLOCG00000002385">
    <property type="expression patterns" value="Expressed in pharyngeal gill and 13 other cell types or tissues"/>
</dbReference>
<evidence type="ECO:0000256" key="2">
    <source>
        <dbReference type="ARBA" id="ARBA00023157"/>
    </source>
</evidence>
<reference evidence="5" key="1">
    <citation type="submission" date="2011-12" db="EMBL/GenBank/DDBJ databases">
        <title>The Draft Genome of Lepisosteus oculatus.</title>
        <authorList>
            <consortium name="The Broad Institute Genome Assembly &amp; Analysis Group"/>
            <consortium name="Computational R&amp;D Group"/>
            <consortium name="and Sequencing Platform"/>
            <person name="Di Palma F."/>
            <person name="Alfoldi J."/>
            <person name="Johnson J."/>
            <person name="Berlin A."/>
            <person name="Gnerre S."/>
            <person name="Jaffe D."/>
            <person name="MacCallum I."/>
            <person name="Young S."/>
            <person name="Walker B.J."/>
            <person name="Lander E.S."/>
            <person name="Lindblad-Toh K."/>
        </authorList>
    </citation>
    <scope>NUCLEOTIDE SEQUENCE [LARGE SCALE GENOMIC DNA]</scope>
</reference>
<dbReference type="Proteomes" id="UP000018468">
    <property type="component" value="Linkage group LG11"/>
</dbReference>
<keyword evidence="3" id="KW-0496">Mitochondrion</keyword>
<evidence type="ECO:0000313" key="4">
    <source>
        <dbReference type="Ensembl" id="ENSLOCP00000002793.1"/>
    </source>
</evidence>
<name>W5M335_LEPOC</name>
<dbReference type="EMBL" id="AHAT01012275">
    <property type="status" value="NOT_ANNOTATED_CDS"/>
    <property type="molecule type" value="Genomic_DNA"/>
</dbReference>
<dbReference type="eggNOG" id="KOG4624">
    <property type="taxonomic scope" value="Eukaryota"/>
</dbReference>
<dbReference type="GO" id="GO:0005739">
    <property type="term" value="C:mitochondrion"/>
    <property type="evidence" value="ECO:0000318"/>
    <property type="project" value="GO_Central"/>
</dbReference>
<organism evidence="4 5">
    <name type="scientific">Lepisosteus oculatus</name>
    <name type="common">Spotted gar</name>
    <dbReference type="NCBI Taxonomy" id="7918"/>
    <lineage>
        <taxon>Eukaryota</taxon>
        <taxon>Metazoa</taxon>
        <taxon>Chordata</taxon>
        <taxon>Craniata</taxon>
        <taxon>Vertebrata</taxon>
        <taxon>Euteleostomi</taxon>
        <taxon>Actinopterygii</taxon>
        <taxon>Neopterygii</taxon>
        <taxon>Holostei</taxon>
        <taxon>Semionotiformes</taxon>
        <taxon>Lepisosteidae</taxon>
        <taxon>Lepisosteus</taxon>
    </lineage>
</organism>
<dbReference type="Pfam" id="PF08583">
    <property type="entry name" value="Cmc1"/>
    <property type="match status" value="1"/>
</dbReference>
<dbReference type="HOGENOM" id="CLU_142621_1_1_1"/>
<evidence type="ECO:0000256" key="1">
    <source>
        <dbReference type="ARBA" id="ARBA00007347"/>
    </source>
</evidence>
<dbReference type="AlphaFoldDB" id="W5M335"/>
<reference evidence="4" key="2">
    <citation type="submission" date="2025-08" db="UniProtKB">
        <authorList>
            <consortium name="Ensembl"/>
        </authorList>
    </citation>
    <scope>IDENTIFICATION</scope>
</reference>